<proteinExistence type="predicted"/>
<dbReference type="AlphaFoldDB" id="H6NFT8"/>
<gene>
    <name evidence="2" type="ORF">PM3016_3929</name>
</gene>
<dbReference type="PANTHER" id="PTHR43649">
    <property type="entry name" value="ARABINOSE-BINDING PROTEIN-RELATED"/>
    <property type="match status" value="1"/>
</dbReference>
<dbReference type="SUPFAM" id="SSF53850">
    <property type="entry name" value="Periplasmic binding protein-like II"/>
    <property type="match status" value="1"/>
</dbReference>
<feature type="chain" id="PRO_5038630327" evidence="1">
    <location>
        <begin position="32"/>
        <end position="455"/>
    </location>
</feature>
<dbReference type="STRING" id="1116391.PM3016_3929"/>
<dbReference type="KEGG" id="pmq:PM3016_3929"/>
<dbReference type="PANTHER" id="PTHR43649:SF12">
    <property type="entry name" value="DIACETYLCHITOBIOSE BINDING PROTEIN DASA"/>
    <property type="match status" value="1"/>
</dbReference>
<dbReference type="Pfam" id="PF01547">
    <property type="entry name" value="SBP_bac_1"/>
    <property type="match status" value="1"/>
</dbReference>
<reference evidence="2 3" key="1">
    <citation type="journal article" date="2012" name="J. Bacteriol.">
        <title>Complete Genome Sequence of Paenibacillus mucilaginosus 3016, a Bacterium Functional as Microbial Fertilizer.</title>
        <authorList>
            <person name="Ma M."/>
            <person name="Wang Z."/>
            <person name="Li L."/>
            <person name="Jiang X."/>
            <person name="Guan D."/>
            <person name="Cao F."/>
            <person name="Chen H."/>
            <person name="Wang X."/>
            <person name="Shen D."/>
            <person name="Du B."/>
            <person name="Li J."/>
        </authorList>
    </citation>
    <scope>NUCLEOTIDE SEQUENCE [LARGE SCALE GENOMIC DNA]</scope>
    <source>
        <strain evidence="2 3">3016</strain>
    </source>
</reference>
<sequence length="455" mass="50750">MFHSKSLVHSLLRTCLPLLSLSLLLSACASAGSVPETPSGAAAAGESAGPPSSAEPVKLLFYVNGPTLTNTEFRTLIAEPVKKRYPHITLERIEPPSGVTIEEVFTSGPIPDLSLIINPHPLLRLKAVEDLRPWIQKHQFDESRLKPVLYDHIKEFGKNGEIVAIPFNANQAILYYNKDIFDKFGVEYPPADKQLSLEELLELGKQLTRSDNGVDYIGYDPGGPLDLSRNVALPVIDSDSGAPLLSRNPEWTRLFQFAKTAYEVPGYIGPNNQYVYGRDAFMKDRKVALRVANLANMVGPLEELRQQGTEFNWDLAPIPNFSNKLGKAREAQVHSFVISNKSEHKEEAFLAVKEILTDEVQGLLSRNARVPAVINPELEEEFGRDIPVLKDKNVRSVFIGEQQKTHRIHEYEDQVSKWVTEATKDVAVGGIDINTALRKADENIARDVERLKKNE</sequence>
<dbReference type="EMBL" id="CP003235">
    <property type="protein sequence ID" value="AFC30728.1"/>
    <property type="molecule type" value="Genomic_DNA"/>
</dbReference>
<accession>H6NFT8</accession>
<feature type="signal peptide" evidence="1">
    <location>
        <begin position="1"/>
        <end position="31"/>
    </location>
</feature>
<evidence type="ECO:0000313" key="3">
    <source>
        <dbReference type="Proteomes" id="UP000007523"/>
    </source>
</evidence>
<dbReference type="PROSITE" id="PS51257">
    <property type="entry name" value="PROKAR_LIPOPROTEIN"/>
    <property type="match status" value="1"/>
</dbReference>
<dbReference type="Gene3D" id="3.40.190.10">
    <property type="entry name" value="Periplasmic binding protein-like II"/>
    <property type="match status" value="1"/>
</dbReference>
<evidence type="ECO:0000256" key="1">
    <source>
        <dbReference type="SAM" id="SignalP"/>
    </source>
</evidence>
<organism evidence="2 3">
    <name type="scientific">Paenibacillus mucilaginosus 3016</name>
    <dbReference type="NCBI Taxonomy" id="1116391"/>
    <lineage>
        <taxon>Bacteria</taxon>
        <taxon>Bacillati</taxon>
        <taxon>Bacillota</taxon>
        <taxon>Bacilli</taxon>
        <taxon>Bacillales</taxon>
        <taxon>Paenibacillaceae</taxon>
        <taxon>Paenibacillus</taxon>
    </lineage>
</organism>
<dbReference type="Proteomes" id="UP000007523">
    <property type="component" value="Chromosome"/>
</dbReference>
<protein>
    <submittedName>
        <fullName evidence="2">Family 1 extracellular solute-binding protein</fullName>
    </submittedName>
</protein>
<keyword evidence="3" id="KW-1185">Reference proteome</keyword>
<keyword evidence="1" id="KW-0732">Signal</keyword>
<dbReference type="InterPro" id="IPR050490">
    <property type="entry name" value="Bact_solute-bd_prot1"/>
</dbReference>
<dbReference type="RefSeq" id="WP_014370622.1">
    <property type="nucleotide sequence ID" value="NC_016935.1"/>
</dbReference>
<dbReference type="HOGENOM" id="CLU_031285_10_5_9"/>
<evidence type="ECO:0000313" key="2">
    <source>
        <dbReference type="EMBL" id="AFC30728.1"/>
    </source>
</evidence>
<name>H6NFT8_9BACL</name>
<dbReference type="InterPro" id="IPR006059">
    <property type="entry name" value="SBP"/>
</dbReference>